<keyword evidence="2" id="KW-0472">Membrane</keyword>
<keyword evidence="4" id="KW-1185">Reference proteome</keyword>
<dbReference type="AlphaFoldDB" id="A0A2X0NVN0"/>
<sequence>MPVTARPSISARRESSTRLLMEPLPVRAGGSGLGAGSQGAYTDHPDDDDDDDDYSTGRRSARRPSTLQQTLYTSLLPIRRKRGRCRCLAIMATFLATLTVIIVTVIRPQHDPSGLRSKLAQPFVAGLKKLQDSANHFVDSSRICPPRPPPCPTCPNPILVNASVDKHATASWRPGLVVEETEERLRAEGQPVLNQKHVQEIEDGWKLHEDDIGRGNNDQGYSEPLYPPIEGYGALSRSDNPWRERFLVPTYACNEQETGSQMHVRQLLHLAKALNRTLVLPNWGFGIPTVSNCRPYSFDMIYETESTNSVGLWSITYPRWIKYIRNSERKFNARISVIFFRNTHKALSETIGTDDATTLEDACVDPEPFDISDPPIYVATNQDTTLSYMVRHLRETDNLSTLFVHFNHYSDIRIADAKPFPDPLLQVRPKEWGFWVGAAWPQWNYSSQIQQMFRTAQAHLPEQYGGVQWRMELMPPSVLKNCSNLFAESVIEGMRQRGLKTIYIASDMPLTTQRKNSKSASFNWDKVLQAKEALDNLVDRLKGAHLSIMTWNDIKPSPNDRDVIEGLADTASGIFDKLVLGQSERLWAANPHCGMHSSFLGTLQILRQDRIGDPTEEDWEKLGISWIGEPIKQRFWWHIKGGQKDYTG</sequence>
<feature type="region of interest" description="Disordered" evidence="1">
    <location>
        <begin position="1"/>
        <end position="66"/>
    </location>
</feature>
<dbReference type="EMBL" id="FQNC01000013">
    <property type="protein sequence ID" value="SGY15211.1"/>
    <property type="molecule type" value="Genomic_DNA"/>
</dbReference>
<feature type="compositionally biased region" description="Acidic residues" evidence="1">
    <location>
        <begin position="45"/>
        <end position="54"/>
    </location>
</feature>
<proteinExistence type="predicted"/>
<evidence type="ECO:0000256" key="2">
    <source>
        <dbReference type="SAM" id="Phobius"/>
    </source>
</evidence>
<feature type="transmembrane region" description="Helical" evidence="2">
    <location>
        <begin position="87"/>
        <end position="106"/>
    </location>
</feature>
<protein>
    <submittedName>
        <fullName evidence="3">BQ5605_C013g07288 protein</fullName>
    </submittedName>
</protein>
<name>A0A2X0NVN0_9BASI</name>
<keyword evidence="2" id="KW-1133">Transmembrane helix</keyword>
<reference evidence="3 4" key="1">
    <citation type="submission" date="2016-11" db="EMBL/GenBank/DDBJ databases">
        <authorList>
            <person name="Jaros S."/>
            <person name="Januszkiewicz K."/>
            <person name="Wedrychowicz H."/>
        </authorList>
    </citation>
    <scope>NUCLEOTIDE SEQUENCE [LARGE SCALE GENOMIC DNA]</scope>
</reference>
<evidence type="ECO:0000313" key="3">
    <source>
        <dbReference type="EMBL" id="SGY15211.1"/>
    </source>
</evidence>
<keyword evidence="2" id="KW-0812">Transmembrane</keyword>
<organism evidence="3 4">
    <name type="scientific">Microbotryum silenes-dioicae</name>
    <dbReference type="NCBI Taxonomy" id="796604"/>
    <lineage>
        <taxon>Eukaryota</taxon>
        <taxon>Fungi</taxon>
        <taxon>Dikarya</taxon>
        <taxon>Basidiomycota</taxon>
        <taxon>Pucciniomycotina</taxon>
        <taxon>Microbotryomycetes</taxon>
        <taxon>Microbotryales</taxon>
        <taxon>Microbotryaceae</taxon>
        <taxon>Microbotryum</taxon>
    </lineage>
</organism>
<accession>A0A2X0NVN0</accession>
<dbReference type="Proteomes" id="UP000249464">
    <property type="component" value="Unassembled WGS sequence"/>
</dbReference>
<evidence type="ECO:0000256" key="1">
    <source>
        <dbReference type="SAM" id="MobiDB-lite"/>
    </source>
</evidence>
<gene>
    <name evidence="3" type="primary">BQ5605_C013g07288</name>
    <name evidence="3" type="ORF">BQ5605_C013G07288</name>
</gene>
<evidence type="ECO:0000313" key="4">
    <source>
        <dbReference type="Proteomes" id="UP000249464"/>
    </source>
</evidence>